<evidence type="ECO:0000313" key="3">
    <source>
        <dbReference type="Proteomes" id="UP000198372"/>
    </source>
</evidence>
<gene>
    <name evidence="2" type="ORF">BQ2448_547</name>
</gene>
<feature type="region of interest" description="Disordered" evidence="1">
    <location>
        <begin position="332"/>
        <end position="352"/>
    </location>
</feature>
<accession>A0A238FBG8</accession>
<sequence>MPFGYTSHPSSSQPSPRNRRDRPLPFVTMPPASSFHSQYDQASRPHSPSYYRSTVIEVQSTLYGGKDRSRDDITAFVQECYDSNAVFENPLTLATGHLAIAEMFSLLHVVPGSMVSEMGDIAESHGYDGNRLVVMEHVLHVQFLPFLDPNHAHLVQSPSSVTLHRSHSFFSLPTTPHPQSMPDSTGGIFSKTRSAGDGNVSPIGQILSSLSPRNLAVTLTTLHLRLHTRLLFNEHGKIIRHEDTWGIKEMVEGIFPIVGHVYELQRRGLGALAGVAARTLAGLSRAPQASMSSSARYARRSAGLDDEALTGRAGMITRESCPLDDEGARDFSSFYAPGSPVPTRKSSISSGAPATNLHALHHYSKRIATATAQGLGLLHPRPHGDDSDGDDEYEPMGSKSLPSTRRWEPVSPQRPTTIDSD</sequence>
<feature type="region of interest" description="Disordered" evidence="1">
    <location>
        <begin position="376"/>
        <end position="421"/>
    </location>
</feature>
<organism evidence="2 3">
    <name type="scientific">Microbotryum intermedium</name>
    <dbReference type="NCBI Taxonomy" id="269621"/>
    <lineage>
        <taxon>Eukaryota</taxon>
        <taxon>Fungi</taxon>
        <taxon>Dikarya</taxon>
        <taxon>Basidiomycota</taxon>
        <taxon>Pucciniomycotina</taxon>
        <taxon>Microbotryomycetes</taxon>
        <taxon>Microbotryales</taxon>
        <taxon>Microbotryaceae</taxon>
        <taxon>Microbotryum</taxon>
    </lineage>
</organism>
<dbReference type="AlphaFoldDB" id="A0A238FBG8"/>
<evidence type="ECO:0000313" key="2">
    <source>
        <dbReference type="EMBL" id="SCV68426.1"/>
    </source>
</evidence>
<protein>
    <submittedName>
        <fullName evidence="2">BQ2448_547 protein</fullName>
    </submittedName>
</protein>
<proteinExistence type="predicted"/>
<feature type="compositionally biased region" description="Polar residues" evidence="1">
    <location>
        <begin position="34"/>
        <end position="50"/>
    </location>
</feature>
<dbReference type="OrthoDB" id="9995831at2759"/>
<feature type="region of interest" description="Disordered" evidence="1">
    <location>
        <begin position="1"/>
        <end position="50"/>
    </location>
</feature>
<name>A0A238FBG8_9BASI</name>
<reference evidence="3" key="1">
    <citation type="submission" date="2016-09" db="EMBL/GenBank/DDBJ databases">
        <authorList>
            <person name="Jeantristanb JTB J.-T."/>
            <person name="Ricardo R."/>
        </authorList>
    </citation>
    <scope>NUCLEOTIDE SEQUENCE [LARGE SCALE GENOMIC DNA]</scope>
</reference>
<dbReference type="EMBL" id="FMSP01000003">
    <property type="protein sequence ID" value="SCV68426.1"/>
    <property type="molecule type" value="Genomic_DNA"/>
</dbReference>
<evidence type="ECO:0000256" key="1">
    <source>
        <dbReference type="SAM" id="MobiDB-lite"/>
    </source>
</evidence>
<keyword evidence="3" id="KW-1185">Reference proteome</keyword>
<dbReference type="Proteomes" id="UP000198372">
    <property type="component" value="Unassembled WGS sequence"/>
</dbReference>